<dbReference type="EMBL" id="LWDX02022326">
    <property type="protein sequence ID" value="OEL31988.1"/>
    <property type="molecule type" value="Genomic_DNA"/>
</dbReference>
<evidence type="ECO:0000313" key="1">
    <source>
        <dbReference type="EMBL" id="OEL31988.1"/>
    </source>
</evidence>
<dbReference type="Proteomes" id="UP000095767">
    <property type="component" value="Unassembled WGS sequence"/>
</dbReference>
<keyword evidence="2" id="KW-1185">Reference proteome</keyword>
<gene>
    <name evidence="1" type="ORF">BAE44_0006994</name>
</gene>
<proteinExistence type="predicted"/>
<sequence>MIYVRTPRAQQQQQLVQDMPSEGSLVFPVPENMVVAMDSNAGNSAGVGAGLELNPVTDQLHLRERPDEAFGLNSMGPPAVDREPLQPDVGASEAALLELFPVQQEQMGSAVEASSSMEIDLELSLAVQPSCNLELQL</sequence>
<accession>A0A1E5W3Y6</accession>
<name>A0A1E5W3Y6_9POAL</name>
<protein>
    <submittedName>
        <fullName evidence="1">Uncharacterized protein</fullName>
    </submittedName>
</protein>
<reference evidence="1 2" key="1">
    <citation type="submission" date="2016-09" db="EMBL/GenBank/DDBJ databases">
        <title>The draft genome of Dichanthelium oligosanthes: A C3 panicoid grass species.</title>
        <authorList>
            <person name="Studer A.J."/>
            <person name="Schnable J.C."/>
            <person name="Brutnell T.P."/>
        </authorList>
    </citation>
    <scope>NUCLEOTIDE SEQUENCE [LARGE SCALE GENOMIC DNA]</scope>
    <source>
        <strain evidence="2">cv. Kellogg 1175</strain>
        <tissue evidence="1">Leaf</tissue>
    </source>
</reference>
<dbReference type="AlphaFoldDB" id="A0A1E5W3Y6"/>
<organism evidence="1 2">
    <name type="scientific">Dichanthelium oligosanthes</name>
    <dbReference type="NCBI Taxonomy" id="888268"/>
    <lineage>
        <taxon>Eukaryota</taxon>
        <taxon>Viridiplantae</taxon>
        <taxon>Streptophyta</taxon>
        <taxon>Embryophyta</taxon>
        <taxon>Tracheophyta</taxon>
        <taxon>Spermatophyta</taxon>
        <taxon>Magnoliopsida</taxon>
        <taxon>Liliopsida</taxon>
        <taxon>Poales</taxon>
        <taxon>Poaceae</taxon>
        <taxon>PACMAD clade</taxon>
        <taxon>Panicoideae</taxon>
        <taxon>Panicodae</taxon>
        <taxon>Paniceae</taxon>
        <taxon>Dichantheliinae</taxon>
        <taxon>Dichanthelium</taxon>
    </lineage>
</organism>
<evidence type="ECO:0000313" key="2">
    <source>
        <dbReference type="Proteomes" id="UP000095767"/>
    </source>
</evidence>
<dbReference type="STRING" id="888268.A0A1E5W3Y6"/>
<comment type="caution">
    <text evidence="1">The sequence shown here is derived from an EMBL/GenBank/DDBJ whole genome shotgun (WGS) entry which is preliminary data.</text>
</comment>